<evidence type="ECO:0000256" key="1">
    <source>
        <dbReference type="SAM" id="Phobius"/>
    </source>
</evidence>
<reference evidence="2 3" key="1">
    <citation type="submission" date="2018-08" db="EMBL/GenBank/DDBJ databases">
        <title>A genome reference for cultivated species of the human gut microbiota.</title>
        <authorList>
            <person name="Zou Y."/>
            <person name="Xue W."/>
            <person name="Luo G."/>
        </authorList>
    </citation>
    <scope>NUCLEOTIDE SEQUENCE [LARGE SCALE GENOMIC DNA]</scope>
    <source>
        <strain evidence="2 3">TM04-30</strain>
    </source>
</reference>
<dbReference type="AlphaFoldDB" id="A0A8B2YUF0"/>
<gene>
    <name evidence="2" type="ORF">DXD40_02725</name>
</gene>
<accession>A0A8B2YUF0</accession>
<keyword evidence="1" id="KW-0472">Membrane</keyword>
<keyword evidence="1" id="KW-0812">Transmembrane</keyword>
<dbReference type="EMBL" id="QSPV01000002">
    <property type="protein sequence ID" value="RGJ96384.1"/>
    <property type="molecule type" value="Genomic_DNA"/>
</dbReference>
<sequence>MIMSTEINNDLLVAIIGVLSALIVAMITFMGVWYQLKKTEVNTLKAKLRDKQEIVYDKIYSYIFDLLNDTINKTPIDKAKYSNRYMEIKKLLLFHASDRVVLQFTKLNMDTERNDSILTLRNYFKLMVLIRKEIGYKREKVNEKTILQILIANKEECESFCKQLGYKDSFLYSIRKKIFI</sequence>
<organism evidence="2 3">
    <name type="scientific">Bacteroides uniformis</name>
    <dbReference type="NCBI Taxonomy" id="820"/>
    <lineage>
        <taxon>Bacteria</taxon>
        <taxon>Pseudomonadati</taxon>
        <taxon>Bacteroidota</taxon>
        <taxon>Bacteroidia</taxon>
        <taxon>Bacteroidales</taxon>
        <taxon>Bacteroidaceae</taxon>
        <taxon>Bacteroides</taxon>
    </lineage>
</organism>
<proteinExistence type="predicted"/>
<feature type="transmembrane region" description="Helical" evidence="1">
    <location>
        <begin position="12"/>
        <end position="34"/>
    </location>
</feature>
<dbReference type="Proteomes" id="UP000260844">
    <property type="component" value="Unassembled WGS sequence"/>
</dbReference>
<evidence type="ECO:0000313" key="2">
    <source>
        <dbReference type="EMBL" id="RGJ96384.1"/>
    </source>
</evidence>
<protein>
    <submittedName>
        <fullName evidence="2">Uncharacterized protein</fullName>
    </submittedName>
</protein>
<keyword evidence="1" id="KW-1133">Transmembrane helix</keyword>
<name>A0A8B2YUF0_BACUN</name>
<evidence type="ECO:0000313" key="3">
    <source>
        <dbReference type="Proteomes" id="UP000260844"/>
    </source>
</evidence>
<comment type="caution">
    <text evidence="2">The sequence shown here is derived from an EMBL/GenBank/DDBJ whole genome shotgun (WGS) entry which is preliminary data.</text>
</comment>